<protein>
    <submittedName>
        <fullName evidence="3">Peptidase family M28</fullName>
    </submittedName>
</protein>
<dbReference type="STRING" id="371602.SAMN04487984_0577"/>
<dbReference type="InterPro" id="IPR045175">
    <property type="entry name" value="M28_fam"/>
</dbReference>
<proteinExistence type="predicted"/>
<gene>
    <name evidence="3" type="ORF">SAMN04487984_0577</name>
</gene>
<feature type="region of interest" description="Disordered" evidence="1">
    <location>
        <begin position="54"/>
        <end position="81"/>
    </location>
</feature>
<evidence type="ECO:0000313" key="3">
    <source>
        <dbReference type="EMBL" id="SMC33941.1"/>
    </source>
</evidence>
<dbReference type="OrthoDB" id="9762302at2"/>
<accession>A0A1W1YDQ8</accession>
<dbReference type="RefSeq" id="WP_084098331.1">
    <property type="nucleotide sequence ID" value="NZ_FWXK01000002.1"/>
</dbReference>
<evidence type="ECO:0000313" key="4">
    <source>
        <dbReference type="Proteomes" id="UP000243884"/>
    </source>
</evidence>
<dbReference type="PANTHER" id="PTHR12147">
    <property type="entry name" value="METALLOPEPTIDASE M28 FAMILY MEMBER"/>
    <property type="match status" value="1"/>
</dbReference>
<dbReference type="Pfam" id="PF04389">
    <property type="entry name" value="Peptidase_M28"/>
    <property type="match status" value="1"/>
</dbReference>
<feature type="compositionally biased region" description="Acidic residues" evidence="1">
    <location>
        <begin position="70"/>
        <end position="81"/>
    </location>
</feature>
<organism evidence="3 4">
    <name type="scientific">Aerococcus suis</name>
    <dbReference type="NCBI Taxonomy" id="371602"/>
    <lineage>
        <taxon>Bacteria</taxon>
        <taxon>Bacillati</taxon>
        <taxon>Bacillota</taxon>
        <taxon>Bacilli</taxon>
        <taxon>Lactobacillales</taxon>
        <taxon>Aerococcaceae</taxon>
        <taxon>Aerococcus</taxon>
    </lineage>
</organism>
<dbReference type="PANTHER" id="PTHR12147:SF26">
    <property type="entry name" value="PEPTIDASE M28 DOMAIN-CONTAINING PROTEIN"/>
    <property type="match status" value="1"/>
</dbReference>
<name>A0A1W1YDQ8_9LACT</name>
<dbReference type="InterPro" id="IPR007484">
    <property type="entry name" value="Peptidase_M28"/>
</dbReference>
<evidence type="ECO:0000256" key="1">
    <source>
        <dbReference type="SAM" id="MobiDB-lite"/>
    </source>
</evidence>
<keyword evidence="4" id="KW-1185">Reference proteome</keyword>
<reference evidence="4" key="1">
    <citation type="submission" date="2017-04" db="EMBL/GenBank/DDBJ databases">
        <authorList>
            <person name="Varghese N."/>
            <person name="Submissions S."/>
        </authorList>
    </citation>
    <scope>NUCLEOTIDE SEQUENCE [LARGE SCALE GENOMIC DNA]</scope>
    <source>
        <strain evidence="4">DSM 21500</strain>
    </source>
</reference>
<dbReference type="GO" id="GO:0008235">
    <property type="term" value="F:metalloexopeptidase activity"/>
    <property type="evidence" value="ECO:0007669"/>
    <property type="project" value="InterPro"/>
</dbReference>
<dbReference type="Gene3D" id="3.40.630.10">
    <property type="entry name" value="Zn peptidases"/>
    <property type="match status" value="1"/>
</dbReference>
<evidence type="ECO:0000259" key="2">
    <source>
        <dbReference type="Pfam" id="PF04389"/>
    </source>
</evidence>
<dbReference type="GO" id="GO:0006508">
    <property type="term" value="P:proteolysis"/>
    <property type="evidence" value="ECO:0007669"/>
    <property type="project" value="InterPro"/>
</dbReference>
<feature type="domain" description="Peptidase M28" evidence="2">
    <location>
        <begin position="188"/>
        <end position="396"/>
    </location>
</feature>
<sequence>MVKENDKSGMKTPLTIGATALALSLFLGNQVDHVEAAESTLPNNQSAVELTNNGEEAVDESGIDQPVESDIPEDESQTEAQDIVEDNEGIKDVNDYQQTVTDNGNESQFVKADNNNQPQMENYAESYGVEAKEHVDYLSNNIGQRVSGTDNELKAKDYIANEFKKYGYQVEEQPFTFEHKGQTITSHNIIAYHPEVTSSDQVIVGAHYDSVADNGSKGADDNASGIGVMLETAHRLFEQNLNVPVRFIAFGGEEMGLQGSKAYVNQMSEDERRHTLGMINLDSLIGGDYPYLYAGLSGDTYLAYLGLSLAKAMQLPIQTSPGLNPEYPAGRTGDWSDHAPFKDIGIPVAYLESTNWGIGDLDGYNQTVAAGPIMHTERDNLAYLEDKFPGRVEERLMQHAKLLYHMLLNLPTAEGNHPYRDNKIAQLKEELKNLETNHQGLTPSLITQIHQLMDTLNHSDYYLSDYALQVAQLAQLTTEKGTSVVSMNTDYQPMIPSFIGDVPIVEASEWENAQLSEQTITKASNSQALPQTGVTTLDTILEASALFGIGGLLVVNRKKTK</sequence>
<dbReference type="Proteomes" id="UP000243884">
    <property type="component" value="Unassembled WGS sequence"/>
</dbReference>
<dbReference type="AlphaFoldDB" id="A0A1W1YDQ8"/>
<dbReference type="EMBL" id="FWXK01000002">
    <property type="protein sequence ID" value="SMC33941.1"/>
    <property type="molecule type" value="Genomic_DNA"/>
</dbReference>
<dbReference type="SUPFAM" id="SSF53187">
    <property type="entry name" value="Zn-dependent exopeptidases"/>
    <property type="match status" value="1"/>
</dbReference>